<evidence type="ECO:0000313" key="2">
    <source>
        <dbReference type="EMBL" id="AZG12086.1"/>
    </source>
</evidence>
<dbReference type="KEGG" id="cpau:EHF44_00990"/>
<dbReference type="RefSeq" id="WP_124682108.1">
    <property type="nucleotide sequence ID" value="NZ_CP033968.1"/>
</dbReference>
<reference evidence="3" key="1">
    <citation type="submission" date="2018-11" db="EMBL/GenBank/DDBJ databases">
        <title>FDA dAtabase for Regulatory Grade micrObial Sequences (FDA-ARGOS): Supporting development and validation of Infectious Disease Dx tests.</title>
        <authorList>
            <person name="Goldberg B."/>
            <person name="Campos J."/>
            <person name="Tallon L."/>
            <person name="Sadzewicz L."/>
            <person name="Zhao X."/>
            <person name="Vavikolanu K."/>
            <person name="Mehta A."/>
            <person name="Aluvathingal J."/>
            <person name="Nadendla S."/>
            <person name="Geyer C."/>
            <person name="Nandy P."/>
            <person name="Yan Y."/>
            <person name="Sichtig H."/>
        </authorList>
    </citation>
    <scope>NUCLEOTIDE SEQUENCE [LARGE SCALE GENOMIC DNA]</scope>
    <source>
        <strain evidence="3">FDAARGOS_614</strain>
        <plasmid evidence="3">unnamed1</plasmid>
    </source>
</reference>
<dbReference type="Proteomes" id="UP000270411">
    <property type="component" value="Plasmid unnamed1"/>
</dbReference>
<feature type="region of interest" description="Disordered" evidence="1">
    <location>
        <begin position="53"/>
        <end position="74"/>
    </location>
</feature>
<dbReference type="OrthoDB" id="8908297at2"/>
<dbReference type="EMBL" id="CP033968">
    <property type="protein sequence ID" value="AZG12086.1"/>
    <property type="molecule type" value="Genomic_DNA"/>
</dbReference>
<dbReference type="PROSITE" id="PS51257">
    <property type="entry name" value="PROKAR_LIPOPROTEIN"/>
    <property type="match status" value="1"/>
</dbReference>
<proteinExistence type="predicted"/>
<protein>
    <recommendedName>
        <fullName evidence="4">Lipoprotein</fullName>
    </recommendedName>
</protein>
<evidence type="ECO:0008006" key="4">
    <source>
        <dbReference type="Google" id="ProtNLM"/>
    </source>
</evidence>
<accession>A0A3G8GV03</accession>
<dbReference type="AlphaFoldDB" id="A0A3G8GV03"/>
<evidence type="ECO:0000256" key="1">
    <source>
        <dbReference type="SAM" id="MobiDB-lite"/>
    </source>
</evidence>
<gene>
    <name evidence="2" type="ORF">EHF44_00990</name>
</gene>
<geneLocation type="plasmid" evidence="2">
    <name>unnamed1</name>
</geneLocation>
<keyword evidence="2" id="KW-0614">Plasmid</keyword>
<sequence length="184" mass="19552">MTTNRKSGVLARHTAIIASAIVLSACGGGSDSQAQTPPTETPAQAVQRLEQTGQLPILDRSPDVKGPDANGNGIRDDIETYISKQPYDAGQRAAVEQLAKSLQATLLVDVSNNEALRAVDQQANRAIHCIWSRFTTTAAASGAVTMYEKLTANTEFRARAYLAYSKALDGTVSSQPRGDTCDAQ</sequence>
<organism evidence="2 3">
    <name type="scientific">Cupriavidus pauculus</name>
    <dbReference type="NCBI Taxonomy" id="82633"/>
    <lineage>
        <taxon>Bacteria</taxon>
        <taxon>Pseudomonadati</taxon>
        <taxon>Pseudomonadota</taxon>
        <taxon>Betaproteobacteria</taxon>
        <taxon>Burkholderiales</taxon>
        <taxon>Burkholderiaceae</taxon>
        <taxon>Cupriavidus</taxon>
    </lineage>
</organism>
<evidence type="ECO:0000313" key="3">
    <source>
        <dbReference type="Proteomes" id="UP000270411"/>
    </source>
</evidence>
<name>A0A3G8GV03_9BURK</name>